<evidence type="ECO:0000256" key="1">
    <source>
        <dbReference type="SAM" id="MobiDB-lite"/>
    </source>
</evidence>
<sequence>MNRSPATQPVPDLPVADPEPQSSLSEASSEASHQIETEETTDVHSFNVTLQSPEMINSTEGRLWTVQFDIRLSRQPSDYHFLWIVLKITPHEMLTKSESKNEVPAPTPSPRPGITFLTPGPPRALKLIDSWSGNKVAAFLFRKDRDNLDDPQLPGSLSIPCELRTVAGFFCSIAGSFCNPLPLMPDVLPFMENVPAWITSGVWAERSSNLDAGYTCLFPQTLDLGTVAARVDVSYGDMPDSDEHPHYGRSPITWGPGHLLDFTPWGCLTNAPIEERQFSLVIQTVEYCEPPVSAPSSLRHYAIHIDVVRNPGLEYIEAELTFDLVSTSHRQTSISLENPSDDLAQAIHVSEAFSNRRLWIRGELKSMMVDFHKKSNFTHSGSFCNTQTIFPKILMRTQIS</sequence>
<accession>A0A166AVY6</accession>
<gene>
    <name evidence="2" type="ORF">SISSUDRAFT_1064230</name>
</gene>
<reference evidence="2 3" key="1">
    <citation type="journal article" date="2016" name="Mol. Biol. Evol.">
        <title>Comparative Genomics of Early-Diverging Mushroom-Forming Fungi Provides Insights into the Origins of Lignocellulose Decay Capabilities.</title>
        <authorList>
            <person name="Nagy L.G."/>
            <person name="Riley R."/>
            <person name="Tritt A."/>
            <person name="Adam C."/>
            <person name="Daum C."/>
            <person name="Floudas D."/>
            <person name="Sun H."/>
            <person name="Yadav J.S."/>
            <person name="Pangilinan J."/>
            <person name="Larsson K.H."/>
            <person name="Matsuura K."/>
            <person name="Barry K."/>
            <person name="Labutti K."/>
            <person name="Kuo R."/>
            <person name="Ohm R.A."/>
            <person name="Bhattacharya S.S."/>
            <person name="Shirouzu T."/>
            <person name="Yoshinaga Y."/>
            <person name="Martin F.M."/>
            <person name="Grigoriev I.V."/>
            <person name="Hibbett D.S."/>
        </authorList>
    </citation>
    <scope>NUCLEOTIDE SEQUENCE [LARGE SCALE GENOMIC DNA]</scope>
    <source>
        <strain evidence="2 3">HHB10207 ss-3</strain>
    </source>
</reference>
<feature type="region of interest" description="Disordered" evidence="1">
    <location>
        <begin position="97"/>
        <end position="116"/>
    </location>
</feature>
<proteinExistence type="predicted"/>
<feature type="region of interest" description="Disordered" evidence="1">
    <location>
        <begin position="1"/>
        <end position="45"/>
    </location>
</feature>
<keyword evidence="3" id="KW-1185">Reference proteome</keyword>
<evidence type="ECO:0000313" key="2">
    <source>
        <dbReference type="EMBL" id="KZT35735.1"/>
    </source>
</evidence>
<evidence type="ECO:0000313" key="3">
    <source>
        <dbReference type="Proteomes" id="UP000076798"/>
    </source>
</evidence>
<protein>
    <submittedName>
        <fullName evidence="2">Uncharacterized protein</fullName>
    </submittedName>
</protein>
<organism evidence="2 3">
    <name type="scientific">Sistotremastrum suecicum HHB10207 ss-3</name>
    <dbReference type="NCBI Taxonomy" id="1314776"/>
    <lineage>
        <taxon>Eukaryota</taxon>
        <taxon>Fungi</taxon>
        <taxon>Dikarya</taxon>
        <taxon>Basidiomycota</taxon>
        <taxon>Agaricomycotina</taxon>
        <taxon>Agaricomycetes</taxon>
        <taxon>Sistotremastrales</taxon>
        <taxon>Sistotremastraceae</taxon>
        <taxon>Sistotremastrum</taxon>
    </lineage>
</organism>
<dbReference type="Proteomes" id="UP000076798">
    <property type="component" value="Unassembled WGS sequence"/>
</dbReference>
<dbReference type="EMBL" id="KV428129">
    <property type="protein sequence ID" value="KZT35735.1"/>
    <property type="molecule type" value="Genomic_DNA"/>
</dbReference>
<feature type="compositionally biased region" description="Low complexity" evidence="1">
    <location>
        <begin position="22"/>
        <end position="32"/>
    </location>
</feature>
<name>A0A166AVY6_9AGAM</name>
<dbReference type="AlphaFoldDB" id="A0A166AVY6"/>